<reference evidence="2 3" key="1">
    <citation type="submission" date="2017-03" db="EMBL/GenBank/DDBJ databases">
        <title>Complete genome sequence of Blastomonas fulva degrading microcsystin LR.</title>
        <authorList>
            <person name="Lee H.-g."/>
            <person name="Jin L."/>
            <person name="oh H.-M."/>
        </authorList>
    </citation>
    <scope>NUCLEOTIDE SEQUENCE [LARGE SCALE GENOMIC DNA]</scope>
    <source>
        <strain evidence="2 3">T2</strain>
    </source>
</reference>
<dbReference type="InterPro" id="IPR018762">
    <property type="entry name" value="ChpT_C"/>
</dbReference>
<dbReference type="Gene3D" id="1.10.287.130">
    <property type="match status" value="1"/>
</dbReference>
<dbReference type="RefSeq" id="WP_054133292.1">
    <property type="nucleotide sequence ID" value="NZ_CBDIRB010000001.1"/>
</dbReference>
<sequence>MSSPADLSEIDLASLLCSRLCHDLLSPIGAMNNGLELLADETDPEMRARCIELLTDSARASASKLKFFRLAFGAAGGFGDKVDVNEPRQLIEGLVADKPRVELQWHVPSDLLAKPAVKVLLNLALIGLDGLVRGGQLIIAAEENGGTCEIAVNATGPKVVIDAAVAAALSDDLAQATMSPRTAPAYMIKQIVRRNGGDIQLAATPESLVIGAMLRV</sequence>
<evidence type="ECO:0000313" key="2">
    <source>
        <dbReference type="EMBL" id="ASR51748.1"/>
    </source>
</evidence>
<dbReference type="Gene3D" id="3.30.565.10">
    <property type="entry name" value="Histidine kinase-like ATPase, C-terminal domain"/>
    <property type="match status" value="1"/>
</dbReference>
<evidence type="ECO:0000259" key="1">
    <source>
        <dbReference type="Pfam" id="PF10090"/>
    </source>
</evidence>
<dbReference type="InterPro" id="IPR036890">
    <property type="entry name" value="HATPase_C_sf"/>
</dbReference>
<protein>
    <submittedName>
        <fullName evidence="2">Histidine phosphotransferase</fullName>
    </submittedName>
</protein>
<dbReference type="Proteomes" id="UP000258016">
    <property type="component" value="Chromosome"/>
</dbReference>
<accession>A0ABM6M705</accession>
<organism evidence="2 3">
    <name type="scientific">Blastomonas fulva</name>
    <dbReference type="NCBI Taxonomy" id="1550728"/>
    <lineage>
        <taxon>Bacteria</taxon>
        <taxon>Pseudomonadati</taxon>
        <taxon>Pseudomonadota</taxon>
        <taxon>Alphaproteobacteria</taxon>
        <taxon>Sphingomonadales</taxon>
        <taxon>Sphingomonadaceae</taxon>
        <taxon>Blastomonas</taxon>
    </lineage>
</organism>
<dbReference type="GeneID" id="303485897"/>
<proteinExistence type="predicted"/>
<dbReference type="EMBL" id="CP020083">
    <property type="protein sequence ID" value="ASR51748.1"/>
    <property type="molecule type" value="Genomic_DNA"/>
</dbReference>
<evidence type="ECO:0000313" key="3">
    <source>
        <dbReference type="Proteomes" id="UP000258016"/>
    </source>
</evidence>
<name>A0ABM6M705_9SPHN</name>
<dbReference type="Pfam" id="PF10090">
    <property type="entry name" value="HPTransfase"/>
    <property type="match status" value="1"/>
</dbReference>
<keyword evidence="3" id="KW-1185">Reference proteome</keyword>
<feature type="domain" description="Histidine phosphotransferase ChpT C-terminal" evidence="1">
    <location>
        <begin position="85"/>
        <end position="206"/>
    </location>
</feature>
<gene>
    <name evidence="2" type="ORF">B5J99_09980</name>
</gene>